<dbReference type="SMART" id="SM00933">
    <property type="entry name" value="NurA"/>
    <property type="match status" value="1"/>
</dbReference>
<dbReference type="AlphaFoldDB" id="A0A2H4U605"/>
<proteinExistence type="predicted"/>
<dbReference type="RefSeq" id="WP_100815373.1">
    <property type="nucleotide sequence ID" value="NZ_CP017803.1"/>
</dbReference>
<protein>
    <submittedName>
        <fullName evidence="2">Nuclease</fullName>
    </submittedName>
</protein>
<gene>
    <name evidence="2" type="ORF">BK798_03555</name>
</gene>
<evidence type="ECO:0000313" key="2">
    <source>
        <dbReference type="EMBL" id="ATZ59555.1"/>
    </source>
</evidence>
<organism evidence="2 3">
    <name type="scientific">Methanobrevibacter smithii</name>
    <dbReference type="NCBI Taxonomy" id="2173"/>
    <lineage>
        <taxon>Archaea</taxon>
        <taxon>Methanobacteriati</taxon>
        <taxon>Methanobacteriota</taxon>
        <taxon>Methanomada group</taxon>
        <taxon>Methanobacteria</taxon>
        <taxon>Methanobacteriales</taxon>
        <taxon>Methanobacteriaceae</taxon>
        <taxon>Methanobrevibacter</taxon>
    </lineage>
</organism>
<dbReference type="Proteomes" id="UP000232133">
    <property type="component" value="Chromosome"/>
</dbReference>
<evidence type="ECO:0000313" key="3">
    <source>
        <dbReference type="Proteomes" id="UP000232133"/>
    </source>
</evidence>
<accession>A0A2H4U605</accession>
<dbReference type="EMBL" id="CP017803">
    <property type="protein sequence ID" value="ATZ59555.1"/>
    <property type="molecule type" value="Genomic_DNA"/>
</dbReference>
<name>A0A2H4U605_METSM</name>
<dbReference type="Pfam" id="PF09376">
    <property type="entry name" value="NurA"/>
    <property type="match status" value="1"/>
</dbReference>
<sequence>MLNSLYIKAASKRGSIKEIMPELEGNSIVSDNWSEKNITSSDDEFSIGAGDGSFNKKKFLGFNFYAVAAESLIFDGQLKTIEQSDIDRFPYLPYLDEFLSNYMSIFELKCCLSSLEEYNVDYYLIDGSIYGDLQNPFPKGVETSAKAKKDLISATLNDFEEMVKNPSDKSVYSPKLFNKYFKIYQEHKYPYTLYLTTIERLVVLKEILKNSRKMIAISKSSSNNDIFHSNMPDIAIFDKYTQKEGISKVIRKKVSKDINTTFPVFDEFFKDLKFTIFYLRLADYKNVLKVELPYEASMAEIEEIATKLKKFSTNGYPYLLKKAHNDVVISDKNIKELINIAKVREKSGREML</sequence>
<dbReference type="GeneID" id="35118422"/>
<feature type="domain" description="NurA" evidence="1">
    <location>
        <begin position="45"/>
        <end position="329"/>
    </location>
</feature>
<dbReference type="InterPro" id="IPR018977">
    <property type="entry name" value="NurA_domain"/>
</dbReference>
<reference evidence="2 3" key="1">
    <citation type="submission" date="2016-10" db="EMBL/GenBank/DDBJ databases">
        <authorList>
            <person name="Varghese N."/>
        </authorList>
    </citation>
    <scope>NUCLEOTIDE SEQUENCE [LARGE SCALE GENOMIC DNA]</scope>
    <source>
        <strain evidence="2 3">KB11</strain>
    </source>
</reference>
<evidence type="ECO:0000259" key="1">
    <source>
        <dbReference type="SMART" id="SM00933"/>
    </source>
</evidence>